<gene>
    <name evidence="8" type="primary">B13D24.010</name>
    <name evidence="8" type="ORF">A0H81_01036</name>
</gene>
<keyword evidence="5" id="KW-0496">Mitochondrion</keyword>
<reference evidence="8 9" key="1">
    <citation type="submission" date="2016-03" db="EMBL/GenBank/DDBJ databases">
        <title>Whole genome sequencing of Grifola frondosa 9006-11.</title>
        <authorList>
            <person name="Min B."/>
            <person name="Park H."/>
            <person name="Kim J.-G."/>
            <person name="Cho H."/>
            <person name="Oh Y.-L."/>
            <person name="Kong W.-S."/>
            <person name="Choi I.-G."/>
        </authorList>
    </citation>
    <scope>NUCLEOTIDE SEQUENCE [LARGE SCALE GENOMIC DNA]</scope>
    <source>
        <strain evidence="8 9">9006-11</strain>
    </source>
</reference>
<keyword evidence="9" id="KW-1185">Reference proteome</keyword>
<feature type="region of interest" description="Disordered" evidence="7">
    <location>
        <begin position="1"/>
        <end position="75"/>
    </location>
</feature>
<dbReference type="GO" id="GO:0045271">
    <property type="term" value="C:respiratory chain complex I"/>
    <property type="evidence" value="ECO:0007669"/>
    <property type="project" value="InterPro"/>
</dbReference>
<dbReference type="AlphaFoldDB" id="A0A1C7MQ99"/>
<keyword evidence="2" id="KW-0812">Transmembrane</keyword>
<dbReference type="OrthoDB" id="1913277at2759"/>
<evidence type="ECO:0000256" key="3">
    <source>
        <dbReference type="ARBA" id="ARBA00022792"/>
    </source>
</evidence>
<evidence type="ECO:0000256" key="7">
    <source>
        <dbReference type="SAM" id="MobiDB-lite"/>
    </source>
</evidence>
<organism evidence="8 9">
    <name type="scientific">Grifola frondosa</name>
    <name type="common">Maitake</name>
    <name type="synonym">Polyporus frondosus</name>
    <dbReference type="NCBI Taxonomy" id="5627"/>
    <lineage>
        <taxon>Eukaryota</taxon>
        <taxon>Fungi</taxon>
        <taxon>Dikarya</taxon>
        <taxon>Basidiomycota</taxon>
        <taxon>Agaricomycotina</taxon>
        <taxon>Agaricomycetes</taxon>
        <taxon>Polyporales</taxon>
        <taxon>Grifolaceae</taxon>
        <taxon>Grifola</taxon>
    </lineage>
</organism>
<evidence type="ECO:0000256" key="2">
    <source>
        <dbReference type="ARBA" id="ARBA00022692"/>
    </source>
</evidence>
<evidence type="ECO:0000256" key="5">
    <source>
        <dbReference type="ARBA" id="ARBA00023128"/>
    </source>
</evidence>
<accession>A0A1C7MQ99</accession>
<evidence type="ECO:0000256" key="6">
    <source>
        <dbReference type="ARBA" id="ARBA00023136"/>
    </source>
</evidence>
<feature type="compositionally biased region" description="Basic and acidic residues" evidence="7">
    <location>
        <begin position="196"/>
        <end position="209"/>
    </location>
</feature>
<feature type="compositionally biased region" description="Basic and acidic residues" evidence="7">
    <location>
        <begin position="29"/>
        <end position="43"/>
    </location>
</feature>
<keyword evidence="3" id="KW-0999">Mitochondrion inner membrane</keyword>
<dbReference type="GO" id="GO:0006120">
    <property type="term" value="P:mitochondrial electron transport, NADH to ubiquinone"/>
    <property type="evidence" value="ECO:0007669"/>
    <property type="project" value="InterPro"/>
</dbReference>
<dbReference type="Proteomes" id="UP000092993">
    <property type="component" value="Unassembled WGS sequence"/>
</dbReference>
<dbReference type="PANTHER" id="PTHR21382:SF1">
    <property type="entry name" value="NADH DEHYDROGENASE [UBIQUINONE] 1 ALPHA SUBCOMPLEX SUBUNIT 11"/>
    <property type="match status" value="1"/>
</dbReference>
<proteinExistence type="predicted"/>
<dbReference type="InterPro" id="IPR039205">
    <property type="entry name" value="NDUFA11"/>
</dbReference>
<feature type="non-terminal residue" evidence="8">
    <location>
        <position position="1"/>
    </location>
</feature>
<evidence type="ECO:0000256" key="4">
    <source>
        <dbReference type="ARBA" id="ARBA00022989"/>
    </source>
</evidence>
<keyword evidence="8" id="KW-0830">Ubiquinone</keyword>
<feature type="region of interest" description="Disordered" evidence="7">
    <location>
        <begin position="196"/>
        <end position="231"/>
    </location>
</feature>
<dbReference type="STRING" id="5627.A0A1C7MQ99"/>
<evidence type="ECO:0000256" key="1">
    <source>
        <dbReference type="ARBA" id="ARBA00004448"/>
    </source>
</evidence>
<dbReference type="PANTHER" id="PTHR21382">
    <property type="entry name" value="NADH-UBIQUINONE OXIDOREDUCTASE SUBUNIT"/>
    <property type="match status" value="1"/>
</dbReference>
<keyword evidence="6" id="KW-0472">Membrane</keyword>
<dbReference type="GO" id="GO:0005743">
    <property type="term" value="C:mitochondrial inner membrane"/>
    <property type="evidence" value="ECO:0007669"/>
    <property type="project" value="UniProtKB-SubCell"/>
</dbReference>
<evidence type="ECO:0000313" key="8">
    <source>
        <dbReference type="EMBL" id="OBZ78877.1"/>
    </source>
</evidence>
<dbReference type="EMBL" id="LUGG01000001">
    <property type="protein sequence ID" value="OBZ78877.1"/>
    <property type="molecule type" value="Genomic_DNA"/>
</dbReference>
<feature type="compositionally biased region" description="Basic and acidic residues" evidence="7">
    <location>
        <begin position="1"/>
        <end position="10"/>
    </location>
</feature>
<evidence type="ECO:0000313" key="9">
    <source>
        <dbReference type="Proteomes" id="UP000092993"/>
    </source>
</evidence>
<comment type="subcellular location">
    <subcellularLocation>
        <location evidence="1">Mitochondrion inner membrane</location>
        <topology evidence="1">Multi-pass membrane protein</topology>
    </subcellularLocation>
</comment>
<comment type="caution">
    <text evidence="8">The sequence shown here is derived from an EMBL/GenBank/DDBJ whole genome shotgun (WGS) entry which is preliminary data.</text>
</comment>
<name>A0A1C7MQ99_GRIFR</name>
<sequence>KRDMSPKQRDMIGSGWHQPPRPKQAIVSTERRAGQRPRPDFKFHHTSHSLLRPPGCVPPMADNIDTTTSGSPELLTYDPKPSLQYASQIGLYSAGVGLFASTIQNALSSHSSGAMGFLTRSGGTIGFFAAMGATFAFTEAVVANQREKDDALNGAAGGCAAGFLAGIRARSIPVAIASCAVLGAAVGTFDYGGKRLIGEPARETQEERRKRFFKHPPPPPLAPSPAVAESN</sequence>
<keyword evidence="4" id="KW-1133">Transmembrane helix</keyword>
<protein>
    <submittedName>
        <fullName evidence="8">NADH-ubiquinone oxidoreductase 21 subunit</fullName>
    </submittedName>
</protein>